<organism evidence="2">
    <name type="scientific">Oryza sativa subsp. japonica</name>
    <name type="common">Rice</name>
    <dbReference type="NCBI Taxonomy" id="39947"/>
    <lineage>
        <taxon>Eukaryota</taxon>
        <taxon>Viridiplantae</taxon>
        <taxon>Streptophyta</taxon>
        <taxon>Embryophyta</taxon>
        <taxon>Tracheophyta</taxon>
        <taxon>Spermatophyta</taxon>
        <taxon>Magnoliopsida</taxon>
        <taxon>Liliopsida</taxon>
        <taxon>Poales</taxon>
        <taxon>Poaceae</taxon>
        <taxon>BOP clade</taxon>
        <taxon>Oryzoideae</taxon>
        <taxon>Oryzeae</taxon>
        <taxon>Oryzinae</taxon>
        <taxon>Oryza</taxon>
        <taxon>Oryza sativa</taxon>
    </lineage>
</organism>
<protein>
    <submittedName>
        <fullName evidence="2">Uncharacterized protein</fullName>
    </submittedName>
</protein>
<evidence type="ECO:0000313" key="2">
    <source>
        <dbReference type="EMBL" id="BAD87987.1"/>
    </source>
</evidence>
<proteinExistence type="predicted"/>
<evidence type="ECO:0000256" key="1">
    <source>
        <dbReference type="SAM" id="MobiDB-lite"/>
    </source>
</evidence>
<feature type="region of interest" description="Disordered" evidence="1">
    <location>
        <begin position="1"/>
        <end position="35"/>
    </location>
</feature>
<sequence length="128" mass="13124">MARMEAIGDKAGARDGGGGRSSAAQKHRWGVGGGGGATSLVAGGGVGAEDVEICWERKVVVPRPMHSPSSPHAHCREGECSSSSFASSKSKSLSLYCLLLLLPPAFLEPADHRWSTVTCFDSAAVGVG</sequence>
<feature type="compositionally biased region" description="Basic and acidic residues" evidence="1">
    <location>
        <begin position="1"/>
        <end position="13"/>
    </location>
</feature>
<name>A0A9K3Y7A0_ORYSJ</name>
<accession>A0A9K3Y7A0</accession>
<dbReference type="Proteomes" id="UP000817658">
    <property type="component" value="Chromosome 1"/>
</dbReference>
<dbReference type="EMBL" id="AP004031">
    <property type="protein sequence ID" value="BAD87987.1"/>
    <property type="molecule type" value="Genomic_DNA"/>
</dbReference>
<gene>
    <name evidence="2" type="primary">P0432C03.9</name>
</gene>
<reference evidence="2" key="1">
    <citation type="journal article" date="2002" name="Nature">
        <title>The genome sequence and structure of rice chromosome 1.</title>
        <authorList>
            <person name="Sasaki T."/>
            <person name="Matsumoto T."/>
            <person name="Yamamoto K."/>
            <person name="Sakata K."/>
            <person name="Baba T."/>
            <person name="Katayose Y."/>
            <person name="Wu J."/>
            <person name="Niimura Y."/>
            <person name="Cheng Z."/>
            <person name="Nagamura Y."/>
            <person name="Antonio B.A."/>
            <person name="Kanamori H."/>
            <person name="Hosokawa S."/>
            <person name="Masukawa M."/>
            <person name="Arikawa K."/>
            <person name="Chiden Y."/>
            <person name="Hayashi M."/>
            <person name="Okamoto M."/>
            <person name="Ando T."/>
            <person name="Aoki H."/>
            <person name="Arita K."/>
            <person name="Hamada M."/>
            <person name="Harada C."/>
            <person name="Hijishita S."/>
            <person name="Honda M."/>
            <person name="Ichikawa Y."/>
            <person name="Idonuma A."/>
            <person name="Iijima M."/>
            <person name="Ikeda M."/>
            <person name="Ikeno M."/>
            <person name="Itoh S."/>
            <person name="Itoh T."/>
            <person name="Itoh Y."/>
            <person name="Itoh Y."/>
            <person name="Iwabuchi A."/>
            <person name="Kamiya K."/>
            <person name="Karasawa W."/>
            <person name="Katagiri S."/>
            <person name="Kikuta A."/>
            <person name="Kobayashi N."/>
            <person name="Kono I."/>
            <person name="Machita K."/>
            <person name="Maehara T."/>
            <person name="Mizuno H."/>
            <person name="Mizubayashi T."/>
            <person name="Mukai Y."/>
            <person name="Nagasaki H."/>
            <person name="Nakashima M."/>
            <person name="Nakama Y."/>
            <person name="Nakamichi Y."/>
            <person name="Nakamura M."/>
            <person name="Namiki N."/>
            <person name="Negishi M."/>
            <person name="Ohta I."/>
            <person name="Ono N."/>
            <person name="Saji S."/>
            <person name="Sakai K."/>
            <person name="Shibata M."/>
            <person name="Shimokawa T."/>
            <person name="Shomura A."/>
            <person name="Song J."/>
            <person name="Takazaki Y."/>
            <person name="Terasawa K."/>
            <person name="Tsuji K."/>
            <person name="Waki K."/>
            <person name="Yamagata H."/>
            <person name="Yamane H."/>
            <person name="Yoshiki S."/>
            <person name="Yoshihara R."/>
            <person name="Yukawa K."/>
            <person name="Zhong H."/>
            <person name="Iwama H."/>
            <person name="Endo T."/>
            <person name="Ito H."/>
            <person name="Hahn J.H."/>
            <person name="Kim H.I."/>
            <person name="Eun M.Y."/>
            <person name="Yano M."/>
            <person name="Jiang J."/>
            <person name="Gojobori T."/>
        </authorList>
    </citation>
    <scope>NUCLEOTIDE SEQUENCE [LARGE SCALE GENOMIC DNA]</scope>
</reference>
<dbReference type="AlphaFoldDB" id="A0A9K3Y7A0"/>